<evidence type="ECO:0000313" key="8">
    <source>
        <dbReference type="Proteomes" id="UP000564806"/>
    </source>
</evidence>
<sequence>MIKKSYSNLLLLLLVFGMVLTACGGNDAQSSSNSDTDSAKKAGKPATWIADRTIKGLIFMGSDVTEEMNPDIMKKLKEMTGIDLQLQAVGFDDSTKALAAGLASGDLPDFIGYYLNDSGRPEMGLINKAASEDMFYDVAPMLKNTKVYSKYLEDNYLPIDTKYGVMFRPEYNGAAYSVHINIPREGGYGVRKYISGPYIRKDIADALGVDPRKITTSEQLYELAEKIKAGGFKDKNGKAVFPIGPVLWGGSDRQGLYNDLVWTGFNGEGFKRDASGKILHESQTDYGLKRVEFVQKLLKEGLMHPEYYTMEETRVKEGVLNDSFAIVGEMHNYVDEDKDGRYVPLGPLNSVDGPYQMDLTYKSGYGAWSIPKSTKNPEDIVKLADFLATREGKLLWNYGLEGRDYDLNSQGNPVPKKQVLDLLQKDPVSAKKLGFSGVGNGWGWFLGGIDVNDLKDFGEATYGANETPDQDKVPLELAKYWGYDEKRSQAKVKDGYSALAFLGEFSKGNQLSMALDKYKESVVRAYYAKDMTEAKTILDAAAKQLQIAGLDDYIKLLEEKSKDPKTQLLF</sequence>
<dbReference type="InterPro" id="IPR050490">
    <property type="entry name" value="Bact_solute-bd_prot1"/>
</dbReference>
<evidence type="ECO:0000313" key="7">
    <source>
        <dbReference type="EMBL" id="NUU64052.1"/>
    </source>
</evidence>
<keyword evidence="1" id="KW-1003">Cell membrane</keyword>
<keyword evidence="4" id="KW-0564">Palmitate</keyword>
<keyword evidence="8" id="KW-1185">Reference proteome</keyword>
<comment type="caution">
    <text evidence="7">The sequence shown here is derived from an EMBL/GenBank/DDBJ whole genome shotgun (WGS) entry which is preliminary data.</text>
</comment>
<evidence type="ECO:0000256" key="2">
    <source>
        <dbReference type="ARBA" id="ARBA00022729"/>
    </source>
</evidence>
<dbReference type="PANTHER" id="PTHR43649">
    <property type="entry name" value="ARABINOSE-BINDING PROTEIN-RELATED"/>
    <property type="match status" value="1"/>
</dbReference>
<evidence type="ECO:0000256" key="4">
    <source>
        <dbReference type="ARBA" id="ARBA00023139"/>
    </source>
</evidence>
<evidence type="ECO:0000256" key="3">
    <source>
        <dbReference type="ARBA" id="ARBA00023136"/>
    </source>
</evidence>
<feature type="signal peptide" evidence="6">
    <location>
        <begin position="1"/>
        <end position="24"/>
    </location>
</feature>
<dbReference type="EMBL" id="JABWCS010000221">
    <property type="protein sequence ID" value="NUU64052.1"/>
    <property type="molecule type" value="Genomic_DNA"/>
</dbReference>
<dbReference type="PROSITE" id="PS51257">
    <property type="entry name" value="PROKAR_LIPOPROTEIN"/>
    <property type="match status" value="1"/>
</dbReference>
<accession>A0A850EYQ1</accession>
<evidence type="ECO:0000256" key="1">
    <source>
        <dbReference type="ARBA" id="ARBA00022475"/>
    </source>
</evidence>
<dbReference type="AlphaFoldDB" id="A0A850EYQ1"/>
<name>A0A850EYQ1_9BACL</name>
<feature type="chain" id="PRO_5038371914" evidence="6">
    <location>
        <begin position="25"/>
        <end position="570"/>
    </location>
</feature>
<keyword evidence="5" id="KW-0449">Lipoprotein</keyword>
<dbReference type="Gene3D" id="3.40.190.10">
    <property type="entry name" value="Periplasmic binding protein-like II"/>
    <property type="match status" value="2"/>
</dbReference>
<protein>
    <submittedName>
        <fullName evidence="7">Extracellular solute-binding protein</fullName>
    </submittedName>
</protein>
<keyword evidence="2 6" id="KW-0732">Signal</keyword>
<proteinExistence type="predicted"/>
<dbReference type="Proteomes" id="UP000564806">
    <property type="component" value="Unassembled WGS sequence"/>
</dbReference>
<reference evidence="7" key="1">
    <citation type="submission" date="2020-06" db="EMBL/GenBank/DDBJ databases">
        <title>Paenibacillus sp. nov., isolated from soil.</title>
        <authorList>
            <person name="Seo Y.L."/>
        </authorList>
    </citation>
    <scope>NUCLEOTIDE SEQUENCE [LARGE SCALE GENOMIC DNA]</scope>
    <source>
        <strain evidence="7">JW14</strain>
    </source>
</reference>
<gene>
    <name evidence="7" type="ORF">HPT30_27255</name>
</gene>
<keyword evidence="3" id="KW-0472">Membrane</keyword>
<dbReference type="RefSeq" id="WP_175374415.1">
    <property type="nucleotide sequence ID" value="NZ_JABWCS010000221.1"/>
</dbReference>
<evidence type="ECO:0000256" key="6">
    <source>
        <dbReference type="SAM" id="SignalP"/>
    </source>
</evidence>
<dbReference type="Pfam" id="PF01547">
    <property type="entry name" value="SBP_bac_1"/>
    <property type="match status" value="1"/>
</dbReference>
<organism evidence="7 8">
    <name type="scientific">Paenibacillus agri</name>
    <dbReference type="NCBI Taxonomy" id="2744309"/>
    <lineage>
        <taxon>Bacteria</taxon>
        <taxon>Bacillati</taxon>
        <taxon>Bacillota</taxon>
        <taxon>Bacilli</taxon>
        <taxon>Bacillales</taxon>
        <taxon>Paenibacillaceae</taxon>
        <taxon>Paenibacillus</taxon>
    </lineage>
</organism>
<dbReference type="InterPro" id="IPR006059">
    <property type="entry name" value="SBP"/>
</dbReference>
<evidence type="ECO:0000256" key="5">
    <source>
        <dbReference type="ARBA" id="ARBA00023288"/>
    </source>
</evidence>
<dbReference type="SUPFAM" id="SSF53850">
    <property type="entry name" value="Periplasmic binding protein-like II"/>
    <property type="match status" value="1"/>
</dbReference>
<dbReference type="PANTHER" id="PTHR43649:SF33">
    <property type="entry name" value="POLYGALACTURONAN_RHAMNOGALACTURONAN-BINDING PROTEIN YTCQ"/>
    <property type="match status" value="1"/>
</dbReference>